<evidence type="ECO:0000259" key="7">
    <source>
        <dbReference type="Pfam" id="PF25454"/>
    </source>
</evidence>
<dbReference type="Proteomes" id="UP001497482">
    <property type="component" value="Chromosome 10"/>
</dbReference>
<evidence type="ECO:0000313" key="9">
    <source>
        <dbReference type="Proteomes" id="UP001497482"/>
    </source>
</evidence>
<comment type="similarity">
    <text evidence="2">Belongs to the IRF2BP family.</text>
</comment>
<evidence type="ECO:0000256" key="6">
    <source>
        <dbReference type="SAM" id="MobiDB-lite"/>
    </source>
</evidence>
<proteinExistence type="inferred from homology"/>
<evidence type="ECO:0000256" key="4">
    <source>
        <dbReference type="ARBA" id="ARBA00023242"/>
    </source>
</evidence>
<evidence type="ECO:0000256" key="5">
    <source>
        <dbReference type="ARBA" id="ARBA00059947"/>
    </source>
</evidence>
<keyword evidence="9" id="KW-1185">Reference proteome</keyword>
<dbReference type="PANTHER" id="PTHR10816">
    <property type="entry name" value="MYELIN TRANSCRIPTION FACTOR 1-RELATED"/>
    <property type="match status" value="1"/>
</dbReference>
<keyword evidence="3" id="KW-0678">Repressor</keyword>
<dbReference type="SUPFAM" id="SSF57850">
    <property type="entry name" value="RING/U-box"/>
    <property type="match status" value="1"/>
</dbReference>
<feature type="compositionally biased region" description="Low complexity" evidence="6">
    <location>
        <begin position="116"/>
        <end position="128"/>
    </location>
</feature>
<sequence>MIFPAPVLAEMSRRQMSISMGIGPFISQELERELSASQGQSKSQTPVHSAGVSANKSTGLPLTASAMAGGVSQTSPKPASSPARQPRPMATRPGGEPLNSSTSVEAANTAPALPHGGASELGSASGSSHSAGNTLSCTLCHERLEDTHFVQCPSVQGHRFCFPCTRVYIQSRRADGEVYCPSGERCPLDNTPNSPPWAFMQGEPRPYSGPWGPHRRCHCKEGAGDVRQRSAAVSRTSTEHSHSTPPPALFSSSQAHVLPQYSLHLQKANVG</sequence>
<organism evidence="8 9">
    <name type="scientific">Knipowitschia caucasica</name>
    <name type="common">Caucasian dwarf goby</name>
    <name type="synonym">Pomatoschistus caucasicus</name>
    <dbReference type="NCBI Taxonomy" id="637954"/>
    <lineage>
        <taxon>Eukaryota</taxon>
        <taxon>Metazoa</taxon>
        <taxon>Chordata</taxon>
        <taxon>Craniata</taxon>
        <taxon>Vertebrata</taxon>
        <taxon>Euteleostomi</taxon>
        <taxon>Actinopterygii</taxon>
        <taxon>Neopterygii</taxon>
        <taxon>Teleostei</taxon>
        <taxon>Neoteleostei</taxon>
        <taxon>Acanthomorphata</taxon>
        <taxon>Gobiaria</taxon>
        <taxon>Gobiiformes</taxon>
        <taxon>Gobioidei</taxon>
        <taxon>Gobiidae</taxon>
        <taxon>Gobiinae</taxon>
        <taxon>Knipowitschia</taxon>
    </lineage>
</organism>
<feature type="region of interest" description="Disordered" evidence="6">
    <location>
        <begin position="109"/>
        <end position="128"/>
    </location>
</feature>
<comment type="subcellular location">
    <subcellularLocation>
        <location evidence="1">Nucleus</location>
    </subcellularLocation>
</comment>
<comment type="function">
    <text evidence="5">Acts as a transcriptional repressor.</text>
</comment>
<feature type="region of interest" description="Disordered" evidence="6">
    <location>
        <begin position="31"/>
        <end position="103"/>
    </location>
</feature>
<feature type="region of interest" description="Disordered" evidence="6">
    <location>
        <begin position="228"/>
        <end position="251"/>
    </location>
</feature>
<evidence type="ECO:0000256" key="2">
    <source>
        <dbReference type="ARBA" id="ARBA00010802"/>
    </source>
</evidence>
<dbReference type="EMBL" id="OZ035832">
    <property type="protein sequence ID" value="CAL1570085.1"/>
    <property type="molecule type" value="Genomic_DNA"/>
</dbReference>
<gene>
    <name evidence="8" type="ORF">KC01_LOCUS2428</name>
</gene>
<evidence type="ECO:0000256" key="3">
    <source>
        <dbReference type="ARBA" id="ARBA00022491"/>
    </source>
</evidence>
<dbReference type="InterPro" id="IPR057414">
    <property type="entry name" value="Zf-C3HC4_IRF-2BP1_2"/>
</dbReference>
<keyword evidence="4" id="KW-0539">Nucleus</keyword>
<feature type="compositionally biased region" description="Polar residues" evidence="6">
    <location>
        <begin position="35"/>
        <end position="60"/>
    </location>
</feature>
<dbReference type="AlphaFoldDB" id="A0AAV2J036"/>
<dbReference type="PANTHER" id="PTHR10816:SF17">
    <property type="entry name" value="INTERFERON REGULATORY FACTOR 2-BINDING PROTEIN 1"/>
    <property type="match status" value="1"/>
</dbReference>
<accession>A0AAV2J036</accession>
<reference evidence="8 9" key="1">
    <citation type="submission" date="2024-04" db="EMBL/GenBank/DDBJ databases">
        <authorList>
            <person name="Waldvogel A.-M."/>
            <person name="Schoenle A."/>
        </authorList>
    </citation>
    <scope>NUCLEOTIDE SEQUENCE [LARGE SCALE GENOMIC DNA]</scope>
</reference>
<dbReference type="Gene3D" id="1.10.10.1580">
    <property type="entry name" value="Interferon regulatory factor 2-binding protein"/>
    <property type="match status" value="1"/>
</dbReference>
<evidence type="ECO:0000313" key="8">
    <source>
        <dbReference type="EMBL" id="CAL1570085.1"/>
    </source>
</evidence>
<name>A0AAV2J036_KNICA</name>
<protein>
    <recommendedName>
        <fullName evidence="7">Interferon regulatory factor 2-binding protein 1/2-like C3HC4 zinc finger domain-containing protein</fullName>
    </recommendedName>
</protein>
<dbReference type="GO" id="GO:0006357">
    <property type="term" value="P:regulation of transcription by RNA polymerase II"/>
    <property type="evidence" value="ECO:0007669"/>
    <property type="project" value="TreeGrafter"/>
</dbReference>
<dbReference type="InterPro" id="IPR044882">
    <property type="entry name" value="I2BP1/2_C3HC4-RING_sf"/>
</dbReference>
<dbReference type="GO" id="GO:0003714">
    <property type="term" value="F:transcription corepressor activity"/>
    <property type="evidence" value="ECO:0007669"/>
    <property type="project" value="TreeGrafter"/>
</dbReference>
<dbReference type="FunFam" id="1.10.10.1580:FF:000001">
    <property type="entry name" value="interferon regulatory factor 2-binding protein 2"/>
    <property type="match status" value="1"/>
</dbReference>
<dbReference type="GO" id="GO:0005634">
    <property type="term" value="C:nucleus"/>
    <property type="evidence" value="ECO:0007669"/>
    <property type="project" value="UniProtKB-SubCell"/>
</dbReference>
<evidence type="ECO:0000256" key="1">
    <source>
        <dbReference type="ARBA" id="ARBA00004123"/>
    </source>
</evidence>
<dbReference type="Pfam" id="PF25454">
    <property type="entry name" value="zf-C3HC4_IRF-2BP1_2"/>
    <property type="match status" value="1"/>
</dbReference>
<feature type="domain" description="Interferon regulatory factor 2-binding protein 1/2-like C3HC4 zinc finger" evidence="7">
    <location>
        <begin position="135"/>
        <end position="203"/>
    </location>
</feature>